<dbReference type="InterPro" id="IPR043717">
    <property type="entry name" value="DUF5658"/>
</dbReference>
<feature type="domain" description="DUF5658" evidence="2">
    <location>
        <begin position="16"/>
        <end position="108"/>
    </location>
</feature>
<sequence length="112" mass="11716">MSVSAATSTAAGLWLLAIVLYGVGDLVTTAVGLRAGLKEGQPFVRRLLGESPTAWRVALFGLYKAVLLGGFYLAYVALEGLGIRFRFAIPAGIAAIGGYAVATNVRTMLTPR</sequence>
<feature type="transmembrane region" description="Helical" evidence="1">
    <location>
        <begin position="54"/>
        <end position="77"/>
    </location>
</feature>
<organism evidence="3 4">
    <name type="scientific">Natronobacterium haloterrestre</name>
    <name type="common">Halobiforma haloterrestris</name>
    <dbReference type="NCBI Taxonomy" id="148448"/>
    <lineage>
        <taxon>Archaea</taxon>
        <taxon>Methanobacteriati</taxon>
        <taxon>Methanobacteriota</taxon>
        <taxon>Stenosarchaea group</taxon>
        <taxon>Halobacteria</taxon>
        <taxon>Halobacteriales</taxon>
        <taxon>Natrialbaceae</taxon>
        <taxon>Natronobacterium</taxon>
    </lineage>
</organism>
<dbReference type="EMBL" id="FOKW01000010">
    <property type="protein sequence ID" value="SFC56485.1"/>
    <property type="molecule type" value="Genomic_DNA"/>
</dbReference>
<name>A0A1I1K7B7_NATHA</name>
<protein>
    <recommendedName>
        <fullName evidence="2">DUF5658 domain-containing protein</fullName>
    </recommendedName>
</protein>
<keyword evidence="1" id="KW-0472">Membrane</keyword>
<evidence type="ECO:0000256" key="1">
    <source>
        <dbReference type="SAM" id="Phobius"/>
    </source>
</evidence>
<dbReference type="Pfam" id="PF18902">
    <property type="entry name" value="DUF5658"/>
    <property type="match status" value="1"/>
</dbReference>
<evidence type="ECO:0000313" key="3">
    <source>
        <dbReference type="EMBL" id="SFC56485.1"/>
    </source>
</evidence>
<keyword evidence="1" id="KW-1133">Transmembrane helix</keyword>
<evidence type="ECO:0000259" key="2">
    <source>
        <dbReference type="Pfam" id="PF18902"/>
    </source>
</evidence>
<feature type="transmembrane region" description="Helical" evidence="1">
    <location>
        <begin position="83"/>
        <end position="102"/>
    </location>
</feature>
<keyword evidence="4" id="KW-1185">Reference proteome</keyword>
<reference evidence="4" key="1">
    <citation type="submission" date="2016-10" db="EMBL/GenBank/DDBJ databases">
        <authorList>
            <person name="Varghese N."/>
            <person name="Submissions S."/>
        </authorList>
    </citation>
    <scope>NUCLEOTIDE SEQUENCE [LARGE SCALE GENOMIC DNA]</scope>
    <source>
        <strain evidence="4">DSM 13078</strain>
    </source>
</reference>
<keyword evidence="1" id="KW-0812">Transmembrane</keyword>
<proteinExistence type="predicted"/>
<evidence type="ECO:0000313" key="4">
    <source>
        <dbReference type="Proteomes" id="UP000199161"/>
    </source>
</evidence>
<feature type="transmembrane region" description="Helical" evidence="1">
    <location>
        <begin position="12"/>
        <end position="33"/>
    </location>
</feature>
<accession>A0A1I1K7B7</accession>
<dbReference type="Proteomes" id="UP000199161">
    <property type="component" value="Unassembled WGS sequence"/>
</dbReference>
<gene>
    <name evidence="3" type="ORF">SAMN05444422_110136</name>
</gene>
<dbReference type="AlphaFoldDB" id="A0A1I1K7B7"/>